<keyword evidence="1" id="KW-1133">Transmembrane helix</keyword>
<dbReference type="AlphaFoldDB" id="A0A917DZP2"/>
<comment type="caution">
    <text evidence="2">The sequence shown here is derived from an EMBL/GenBank/DDBJ whole genome shotgun (WGS) entry which is preliminary data.</text>
</comment>
<evidence type="ECO:0000313" key="3">
    <source>
        <dbReference type="Proteomes" id="UP000609064"/>
    </source>
</evidence>
<dbReference type="Proteomes" id="UP000609064">
    <property type="component" value="Unassembled WGS sequence"/>
</dbReference>
<evidence type="ECO:0000313" key="2">
    <source>
        <dbReference type="EMBL" id="GGD82311.1"/>
    </source>
</evidence>
<proteinExistence type="predicted"/>
<keyword evidence="3" id="KW-1185">Reference proteome</keyword>
<keyword evidence="1" id="KW-0812">Transmembrane</keyword>
<reference evidence="2" key="2">
    <citation type="submission" date="2020-09" db="EMBL/GenBank/DDBJ databases">
        <authorList>
            <person name="Sun Q."/>
            <person name="Zhou Y."/>
        </authorList>
    </citation>
    <scope>NUCLEOTIDE SEQUENCE</scope>
    <source>
        <strain evidence="2">CGMCC 1.15958</strain>
    </source>
</reference>
<evidence type="ECO:0000256" key="1">
    <source>
        <dbReference type="SAM" id="Phobius"/>
    </source>
</evidence>
<keyword evidence="1" id="KW-0472">Membrane</keyword>
<reference evidence="2" key="1">
    <citation type="journal article" date="2014" name="Int. J. Syst. Evol. Microbiol.">
        <title>Complete genome sequence of Corynebacterium casei LMG S-19264T (=DSM 44701T), isolated from a smear-ripened cheese.</title>
        <authorList>
            <consortium name="US DOE Joint Genome Institute (JGI-PGF)"/>
            <person name="Walter F."/>
            <person name="Albersmeier A."/>
            <person name="Kalinowski J."/>
            <person name="Ruckert C."/>
        </authorList>
    </citation>
    <scope>NUCLEOTIDE SEQUENCE</scope>
    <source>
        <strain evidence="2">CGMCC 1.15958</strain>
    </source>
</reference>
<gene>
    <name evidence="2" type="ORF">GCM10011514_52940</name>
</gene>
<organism evidence="2 3">
    <name type="scientific">Emticicia aquatilis</name>
    <dbReference type="NCBI Taxonomy" id="1537369"/>
    <lineage>
        <taxon>Bacteria</taxon>
        <taxon>Pseudomonadati</taxon>
        <taxon>Bacteroidota</taxon>
        <taxon>Cytophagia</taxon>
        <taxon>Cytophagales</taxon>
        <taxon>Leadbetterellaceae</taxon>
        <taxon>Emticicia</taxon>
    </lineage>
</organism>
<dbReference type="EMBL" id="BMKK01000019">
    <property type="protein sequence ID" value="GGD82311.1"/>
    <property type="molecule type" value="Genomic_DNA"/>
</dbReference>
<name>A0A917DZP2_9BACT</name>
<sequence length="184" mass="21593">MDINKIINDAYVELNQDGIIFKMFYDFDFIQDLERGGVTYQKIFFILCKSDFFDKHSDEALKFSSKGLELIRDFKTYYEYLDFLKDEKERKELREFEAHEANLTASKSSKNSMVAAWVAGIATVLSFMFSLYQYSESKGKEKLIDSLSKKYRILEGKFAVQHQSLQKTKVRIDSLLYSQKSKPK</sequence>
<accession>A0A917DZP2</accession>
<feature type="transmembrane region" description="Helical" evidence="1">
    <location>
        <begin position="114"/>
        <end position="132"/>
    </location>
</feature>
<protein>
    <submittedName>
        <fullName evidence="2">Uncharacterized protein</fullName>
    </submittedName>
</protein>